<feature type="transmembrane region" description="Helical" evidence="1">
    <location>
        <begin position="127"/>
        <end position="149"/>
    </location>
</feature>
<gene>
    <name evidence="2" type="ORF">ACX27_18075</name>
</gene>
<evidence type="ECO:0000313" key="2">
    <source>
        <dbReference type="EMBL" id="ALF54316.1"/>
    </source>
</evidence>
<dbReference type="EMBL" id="CP012036">
    <property type="protein sequence ID" value="ALF54316.1"/>
    <property type="molecule type" value="Genomic_DNA"/>
</dbReference>
<dbReference type="KEGG" id="npz:ACX27_18075"/>
<evidence type="ECO:0000256" key="1">
    <source>
        <dbReference type="SAM" id="Phobius"/>
    </source>
</evidence>
<proteinExistence type="predicted"/>
<keyword evidence="3" id="KW-1185">Reference proteome</keyword>
<dbReference type="Proteomes" id="UP000062645">
    <property type="component" value="Chromosome"/>
</dbReference>
<name>A0A0M4T5M2_9NOSO</name>
<dbReference type="RefSeq" id="WP_062294838.1">
    <property type="nucleotide sequence ID" value="NZ_CP012036.1"/>
</dbReference>
<feature type="transmembrane region" description="Helical" evidence="1">
    <location>
        <begin position="54"/>
        <end position="74"/>
    </location>
</feature>
<reference evidence="2 3" key="2">
    <citation type="journal article" date="2016" name="Genome Announc.">
        <title>Draft Genome Sequence of the N2-Fixing Cyanobacterium Nostoc piscinale CENA21, Isolated from the Brazilian Amazon Floodplain.</title>
        <authorList>
            <person name="Leao T."/>
            <person name="Guimaraes P.I."/>
            <person name="de Melo A.G."/>
            <person name="Ramos R.T."/>
            <person name="Leao P.N."/>
            <person name="Silva A."/>
            <person name="Fiore M.F."/>
            <person name="Schneider M.P."/>
        </authorList>
    </citation>
    <scope>NUCLEOTIDE SEQUENCE [LARGE SCALE GENOMIC DNA]</scope>
    <source>
        <strain evidence="2 3">CENA21</strain>
    </source>
</reference>
<dbReference type="PATRIC" id="fig|224013.5.peg.4319"/>
<dbReference type="AlphaFoldDB" id="A0A0M4T5M2"/>
<sequence length="156" mass="17890">MSIEIIVFVIAASTTFFNNALHWYTQVTTYPLFGWVGQTEFVSFHKEYERRLPFSIYIPYMLLMLSTLLLVFVHPVEVKLGWVLMLLVLNASIMIISLTFAVPIHNRLQRQGYSDKGSIRRLIQYNSVRLIASSASSVIMLYLLIGLLLNRTATSL</sequence>
<dbReference type="OrthoDB" id="27509at2"/>
<accession>A0A0M4T5M2</accession>
<feature type="transmembrane region" description="Helical" evidence="1">
    <location>
        <begin position="80"/>
        <end position="106"/>
    </location>
</feature>
<keyword evidence="1" id="KW-1133">Transmembrane helix</keyword>
<keyword evidence="1" id="KW-0812">Transmembrane</keyword>
<protein>
    <recommendedName>
        <fullName evidence="4">DUF1772 domain-containing protein</fullName>
    </recommendedName>
</protein>
<organism evidence="2 3">
    <name type="scientific">Nostoc piscinale CENA21</name>
    <dbReference type="NCBI Taxonomy" id="224013"/>
    <lineage>
        <taxon>Bacteria</taxon>
        <taxon>Bacillati</taxon>
        <taxon>Cyanobacteriota</taxon>
        <taxon>Cyanophyceae</taxon>
        <taxon>Nostocales</taxon>
        <taxon>Nostocaceae</taxon>
        <taxon>Nostoc</taxon>
    </lineage>
</organism>
<evidence type="ECO:0008006" key="4">
    <source>
        <dbReference type="Google" id="ProtNLM"/>
    </source>
</evidence>
<keyword evidence="1" id="KW-0472">Membrane</keyword>
<reference evidence="3" key="1">
    <citation type="submission" date="2015-07" db="EMBL/GenBank/DDBJ databases">
        <title>Genome Of Nitrogen-Fixing Cyanobacterium Nostoc piscinale CENA21 From Solimoes/Amazon River Floodplain Sediments And Comparative Genomics To Uncover Biosynthetic Natural Products Potential.</title>
        <authorList>
            <person name="Leao T.F."/>
            <person name="Leao P.N."/>
            <person name="Guimaraes P.I."/>
            <person name="de Melo A.G.C."/>
            <person name="Ramos R.T.J."/>
            <person name="Silva A."/>
            <person name="Fiore M.F."/>
            <person name="Schneider M.P.C."/>
        </authorList>
    </citation>
    <scope>NUCLEOTIDE SEQUENCE [LARGE SCALE GENOMIC DNA]</scope>
    <source>
        <strain evidence="3">CENA21</strain>
    </source>
</reference>
<evidence type="ECO:0000313" key="3">
    <source>
        <dbReference type="Proteomes" id="UP000062645"/>
    </source>
</evidence>